<keyword evidence="2" id="KW-1185">Reference proteome</keyword>
<organism evidence="1 2">
    <name type="scientific">Rasiella rasia</name>
    <dbReference type="NCBI Taxonomy" id="2744027"/>
    <lineage>
        <taxon>Bacteria</taxon>
        <taxon>Pseudomonadati</taxon>
        <taxon>Bacteroidota</taxon>
        <taxon>Flavobacteriia</taxon>
        <taxon>Flavobacteriales</taxon>
        <taxon>Flavobacteriaceae</taxon>
        <taxon>Rasiella</taxon>
    </lineage>
</organism>
<dbReference type="Proteomes" id="UP000505306">
    <property type="component" value="Chromosome"/>
</dbReference>
<dbReference type="AlphaFoldDB" id="A0A6G6GI77"/>
<reference evidence="1 2" key="1">
    <citation type="submission" date="2020-02" db="EMBL/GenBank/DDBJ databases">
        <title>Complete genome sequence of Flavobacteriaceae bacterium.</title>
        <authorList>
            <person name="Kim S.-J."/>
            <person name="Kim Y.-S."/>
            <person name="Kim K.-H."/>
        </authorList>
    </citation>
    <scope>NUCLEOTIDE SEQUENCE [LARGE SCALE GENOMIC DNA]</scope>
    <source>
        <strain evidence="1 2">RR4-40</strain>
    </source>
</reference>
<dbReference type="RefSeq" id="WP_164678217.1">
    <property type="nucleotide sequence ID" value="NZ_CP049057.1"/>
</dbReference>
<protein>
    <submittedName>
        <fullName evidence="1">DUF4249 domain-containing protein</fullName>
    </submittedName>
</protein>
<dbReference type="PROSITE" id="PS51257">
    <property type="entry name" value="PROKAR_LIPOPROTEIN"/>
    <property type="match status" value="1"/>
</dbReference>
<name>A0A6G6GI77_9FLAO</name>
<dbReference type="InterPro" id="IPR025345">
    <property type="entry name" value="DUF4249"/>
</dbReference>
<sequence length="405" mass="46256">MEVKQLHIYKCLWIFICSLGLASCVEEFDFVSENFEDILIIDATITDEMKHHEVFLSRTFRFEDKPDAPESGAVVTLLSENTTIVFSEIEPGHYASVDKFRAQPNTAYQLQINTAFGRSYRSENVQLTPEVAIDALYAEREVNSTLGDGISLFIDSYDATGDAKYFRYGFEETYKIIAPFWRSEKVKVIANDFPKCEVALEKRPDSVRVCYKTQPSDVISVASTATTSENRIRRHRVHFLSNQNAKISHRYSMLAIQYVQTQQANNYYKTLLEFNQNESLFSQVQGGYIQGNYTSETNKNEKVIGFFEVASVAKKRIFFNYEDFYDGEPLPPYFVDCYKSAPQLFGPIGSMRCGPLPRLVEMEAISYLKDNDGEFKLGGPYIMLPRTCGNCTTIGDVSPPEFWIE</sequence>
<dbReference type="Pfam" id="PF14054">
    <property type="entry name" value="DUF4249"/>
    <property type="match status" value="1"/>
</dbReference>
<evidence type="ECO:0000313" key="2">
    <source>
        <dbReference type="Proteomes" id="UP000505306"/>
    </source>
</evidence>
<dbReference type="KEGG" id="mgel:G5B37_01100"/>
<gene>
    <name evidence="1" type="ORF">G5B37_01100</name>
</gene>
<dbReference type="EMBL" id="CP049057">
    <property type="protein sequence ID" value="QIE58210.1"/>
    <property type="molecule type" value="Genomic_DNA"/>
</dbReference>
<proteinExistence type="predicted"/>
<accession>A0A6G6GI77</accession>
<evidence type="ECO:0000313" key="1">
    <source>
        <dbReference type="EMBL" id="QIE58210.1"/>
    </source>
</evidence>